<organism evidence="4 5">
    <name type="scientific">Reticulomyxa filosa</name>
    <dbReference type="NCBI Taxonomy" id="46433"/>
    <lineage>
        <taxon>Eukaryota</taxon>
        <taxon>Sar</taxon>
        <taxon>Rhizaria</taxon>
        <taxon>Retaria</taxon>
        <taxon>Foraminifera</taxon>
        <taxon>Monothalamids</taxon>
        <taxon>Reticulomyxidae</taxon>
        <taxon>Reticulomyxa</taxon>
    </lineage>
</organism>
<dbReference type="PROSITE" id="PS50005">
    <property type="entry name" value="TPR"/>
    <property type="match status" value="1"/>
</dbReference>
<feature type="repeat" description="TPR" evidence="3">
    <location>
        <begin position="332"/>
        <end position="365"/>
    </location>
</feature>
<dbReference type="Proteomes" id="UP000023152">
    <property type="component" value="Unassembled WGS sequence"/>
</dbReference>
<dbReference type="PANTHER" id="PTHR45641:SF19">
    <property type="entry name" value="NEPHROCYSTIN-3"/>
    <property type="match status" value="1"/>
</dbReference>
<reference evidence="4 5" key="1">
    <citation type="journal article" date="2013" name="Curr. Biol.">
        <title>The Genome of the Foraminiferan Reticulomyxa filosa.</title>
        <authorList>
            <person name="Glockner G."/>
            <person name="Hulsmann N."/>
            <person name="Schleicher M."/>
            <person name="Noegel A.A."/>
            <person name="Eichinger L."/>
            <person name="Gallinger C."/>
            <person name="Pawlowski J."/>
            <person name="Sierra R."/>
            <person name="Euteneuer U."/>
            <person name="Pillet L."/>
            <person name="Moustafa A."/>
            <person name="Platzer M."/>
            <person name="Groth M."/>
            <person name="Szafranski K."/>
            <person name="Schliwa M."/>
        </authorList>
    </citation>
    <scope>NUCLEOTIDE SEQUENCE [LARGE SCALE GENOMIC DNA]</scope>
</reference>
<proteinExistence type="predicted"/>
<comment type="caution">
    <text evidence="4">The sequence shown here is derived from an EMBL/GenBank/DDBJ whole genome shotgun (WGS) entry which is preliminary data.</text>
</comment>
<evidence type="ECO:0000256" key="2">
    <source>
        <dbReference type="ARBA" id="ARBA00022803"/>
    </source>
</evidence>
<evidence type="ECO:0000313" key="4">
    <source>
        <dbReference type="EMBL" id="ETO09930.1"/>
    </source>
</evidence>
<keyword evidence="2 3" id="KW-0802">TPR repeat</keyword>
<dbReference type="InterPro" id="IPR019734">
    <property type="entry name" value="TPR_rpt"/>
</dbReference>
<dbReference type="EMBL" id="ASPP01023809">
    <property type="protein sequence ID" value="ETO09930.1"/>
    <property type="molecule type" value="Genomic_DNA"/>
</dbReference>
<name>X6MA86_RETFI</name>
<dbReference type="AlphaFoldDB" id="X6MA86"/>
<protein>
    <submittedName>
        <fullName evidence="4">Uncharacterized protein</fullName>
    </submittedName>
</protein>
<dbReference type="InterPro" id="IPR029030">
    <property type="entry name" value="Caspase-like_dom_sf"/>
</dbReference>
<dbReference type="SUPFAM" id="SSF48452">
    <property type="entry name" value="TPR-like"/>
    <property type="match status" value="1"/>
</dbReference>
<dbReference type="InterPro" id="IPR011990">
    <property type="entry name" value="TPR-like_helical_dom_sf"/>
</dbReference>
<keyword evidence="5" id="KW-1185">Reference proteome</keyword>
<dbReference type="Gene3D" id="3.40.50.1460">
    <property type="match status" value="1"/>
</dbReference>
<accession>X6MA86</accession>
<evidence type="ECO:0000256" key="1">
    <source>
        <dbReference type="ARBA" id="ARBA00022737"/>
    </source>
</evidence>
<sequence length="372" mass="43450">ESLTLNQLNEFLMKYHKNKNKNNYDSLIFVWCGYINTISEKGDILITSDDNRYKPFNKIQELFSFLNKPKIYIKNVYQINGYNNQQYHNYGLDTFIISSTINEKLKSNKESYFAECFCNVMSQNIKLLKSLKSLNDNIILVKQKILDKQIIQITTTCNKHIFLYITEIDKNNSWNKANEQAHKMVNEMINNKQQGIVVVATNIEQLIKSNDKLYQQQNIPFSMMINSNEYMKKKLIIGPYSVSSFYSKNITFDNIIIDGSVYVVDCIIDGFGNCHITQQLITTNQSIIRYQNLMELGENALDISKVNEAILLFRFALCVRLQTLHDFHVDVAYSYFYLSKAYRNKAEYDKAIEYCEKCLKILLNKLGPDHPD</sequence>
<dbReference type="PANTHER" id="PTHR45641">
    <property type="entry name" value="TETRATRICOPEPTIDE REPEAT PROTEIN (AFU_ORTHOLOGUE AFUA_6G03870)"/>
    <property type="match status" value="1"/>
</dbReference>
<gene>
    <name evidence="4" type="ORF">RFI_27447</name>
</gene>
<evidence type="ECO:0000256" key="3">
    <source>
        <dbReference type="PROSITE-ProRule" id="PRU00339"/>
    </source>
</evidence>
<feature type="non-terminal residue" evidence="4">
    <location>
        <position position="372"/>
    </location>
</feature>
<dbReference type="Pfam" id="PF13374">
    <property type="entry name" value="TPR_10"/>
    <property type="match status" value="1"/>
</dbReference>
<dbReference type="SUPFAM" id="SSF52129">
    <property type="entry name" value="Caspase-like"/>
    <property type="match status" value="1"/>
</dbReference>
<evidence type="ECO:0000313" key="5">
    <source>
        <dbReference type="Proteomes" id="UP000023152"/>
    </source>
</evidence>
<dbReference type="Gene3D" id="1.25.40.10">
    <property type="entry name" value="Tetratricopeptide repeat domain"/>
    <property type="match status" value="1"/>
</dbReference>
<keyword evidence="1" id="KW-0677">Repeat</keyword>
<feature type="non-terminal residue" evidence="4">
    <location>
        <position position="1"/>
    </location>
</feature>